<evidence type="ECO:0000256" key="1">
    <source>
        <dbReference type="ARBA" id="ARBA00001947"/>
    </source>
</evidence>
<evidence type="ECO:0000256" key="4">
    <source>
        <dbReference type="ARBA" id="ARBA00022833"/>
    </source>
</evidence>
<keyword evidence="7" id="KW-1185">Reference proteome</keyword>
<proteinExistence type="predicted"/>
<dbReference type="Proteomes" id="UP000054549">
    <property type="component" value="Unassembled WGS sequence"/>
</dbReference>
<dbReference type="InterPro" id="IPR032466">
    <property type="entry name" value="Metal_Hydrolase"/>
</dbReference>
<dbReference type="GO" id="GO:0005829">
    <property type="term" value="C:cytosol"/>
    <property type="evidence" value="ECO:0007669"/>
    <property type="project" value="TreeGrafter"/>
</dbReference>
<protein>
    <recommendedName>
        <fullName evidence="5">Amidohydrolase-related domain-containing protein</fullName>
    </recommendedName>
</protein>
<dbReference type="HOGENOM" id="CLU_012358_0_1_1"/>
<dbReference type="STRING" id="946122.A0A0C2WIM0"/>
<dbReference type="InterPro" id="IPR011059">
    <property type="entry name" value="Metal-dep_hydrolase_composite"/>
</dbReference>
<dbReference type="Gene3D" id="3.20.20.140">
    <property type="entry name" value="Metal-dependent hydrolases"/>
    <property type="match status" value="1"/>
</dbReference>
<dbReference type="Gene3D" id="2.30.40.10">
    <property type="entry name" value="Urease, subunit C, domain 1"/>
    <property type="match status" value="1"/>
</dbReference>
<dbReference type="GO" id="GO:0046098">
    <property type="term" value="P:guanine metabolic process"/>
    <property type="evidence" value="ECO:0007669"/>
    <property type="project" value="TreeGrafter"/>
</dbReference>
<reference evidence="6 7" key="1">
    <citation type="submission" date="2014-04" db="EMBL/GenBank/DDBJ databases">
        <title>Evolutionary Origins and Diversification of the Mycorrhizal Mutualists.</title>
        <authorList>
            <consortium name="DOE Joint Genome Institute"/>
            <consortium name="Mycorrhizal Genomics Consortium"/>
            <person name="Kohler A."/>
            <person name="Kuo A."/>
            <person name="Nagy L.G."/>
            <person name="Floudas D."/>
            <person name="Copeland A."/>
            <person name="Barry K.W."/>
            <person name="Cichocki N."/>
            <person name="Veneault-Fourrey C."/>
            <person name="LaButti K."/>
            <person name="Lindquist E.A."/>
            <person name="Lipzen A."/>
            <person name="Lundell T."/>
            <person name="Morin E."/>
            <person name="Murat C."/>
            <person name="Riley R."/>
            <person name="Ohm R."/>
            <person name="Sun H."/>
            <person name="Tunlid A."/>
            <person name="Henrissat B."/>
            <person name="Grigoriev I.V."/>
            <person name="Hibbett D.S."/>
            <person name="Martin F."/>
        </authorList>
    </citation>
    <scope>NUCLEOTIDE SEQUENCE [LARGE SCALE GENOMIC DNA]</scope>
    <source>
        <strain evidence="6 7">Koide BX008</strain>
    </source>
</reference>
<name>A0A0C2WIM0_AMAMK</name>
<accession>A0A0C2WIM0</accession>
<feature type="domain" description="Amidohydrolase-related" evidence="5">
    <location>
        <begin position="63"/>
        <end position="406"/>
    </location>
</feature>
<comment type="cofactor">
    <cofactor evidence="1">
        <name>Zn(2+)</name>
        <dbReference type="ChEBI" id="CHEBI:29105"/>
    </cofactor>
</comment>
<evidence type="ECO:0000256" key="2">
    <source>
        <dbReference type="ARBA" id="ARBA00022723"/>
    </source>
</evidence>
<dbReference type="SUPFAM" id="SSF51556">
    <property type="entry name" value="Metallo-dependent hydrolases"/>
    <property type="match status" value="1"/>
</dbReference>
<keyword evidence="4" id="KW-0862">Zinc</keyword>
<keyword evidence="2" id="KW-0479">Metal-binding</keyword>
<evidence type="ECO:0000313" key="6">
    <source>
        <dbReference type="EMBL" id="KIL61377.1"/>
    </source>
</evidence>
<dbReference type="EMBL" id="KN818285">
    <property type="protein sequence ID" value="KIL61377.1"/>
    <property type="molecule type" value="Genomic_DNA"/>
</dbReference>
<organism evidence="6 7">
    <name type="scientific">Amanita muscaria (strain Koide BX008)</name>
    <dbReference type="NCBI Taxonomy" id="946122"/>
    <lineage>
        <taxon>Eukaryota</taxon>
        <taxon>Fungi</taxon>
        <taxon>Dikarya</taxon>
        <taxon>Basidiomycota</taxon>
        <taxon>Agaricomycotina</taxon>
        <taxon>Agaricomycetes</taxon>
        <taxon>Agaricomycetidae</taxon>
        <taxon>Agaricales</taxon>
        <taxon>Pluteineae</taxon>
        <taxon>Amanitaceae</taxon>
        <taxon>Amanita</taxon>
    </lineage>
</organism>
<dbReference type="GO" id="GO:0008270">
    <property type="term" value="F:zinc ion binding"/>
    <property type="evidence" value="ECO:0007669"/>
    <property type="project" value="TreeGrafter"/>
</dbReference>
<evidence type="ECO:0000313" key="7">
    <source>
        <dbReference type="Proteomes" id="UP000054549"/>
    </source>
</evidence>
<dbReference type="InParanoid" id="A0A0C2WIM0"/>
<dbReference type="Pfam" id="PF01979">
    <property type="entry name" value="Amidohydro_1"/>
    <property type="match status" value="1"/>
</dbReference>
<dbReference type="PANTHER" id="PTHR11271">
    <property type="entry name" value="GUANINE DEAMINASE"/>
    <property type="match status" value="1"/>
</dbReference>
<dbReference type="PANTHER" id="PTHR11271:SF6">
    <property type="entry name" value="GUANINE DEAMINASE"/>
    <property type="match status" value="1"/>
</dbReference>
<dbReference type="GO" id="GO:0008892">
    <property type="term" value="F:guanine deaminase activity"/>
    <property type="evidence" value="ECO:0007669"/>
    <property type="project" value="TreeGrafter"/>
</dbReference>
<dbReference type="OrthoDB" id="194468at2759"/>
<gene>
    <name evidence="6" type="ORF">M378DRAFT_129848</name>
</gene>
<sequence length="458" mass="50458">MMLLRGTFVHTPELGQLVILKDHLVSVDADGFIAHFESAISSASKSLIDSSDGHILSIPTGSFVLPTFCDLHLHAPQFLYQGNGLDLPLMQWLDKYTFKAEERIDGDPALARKVYEKLAARLIEHGTGAILLFGTIKEETNLILAQAMQSAGIRAFIGKLSMDISSRPTYVESSAAASLASAESFTQKCAELVRHLPPHRRMVEPVLTPRFVPTCSDELLKGLGKLSEERSLRVQSHMAEAEDLIRWMESERGMKDTNMFDTSNLLTPRTVQAHCTYLSDSELDHVHDTGTSIAHCPLSNVYFSARPFKLREALRSGVKVGLGTDIAGGYSVDVMSAMRQAVVVSRMRESERVTKGEKHDDSLAINWKESLYLATRGGAIALNLPLGTGAFQVGAPFDAQQINVYDLNSGSGIGQLDFFDANEVFEIGEDVVEKWWCIGDTRNRSRMWVQGDVVQPSA</sequence>
<dbReference type="InterPro" id="IPR051607">
    <property type="entry name" value="Metallo-dep_hydrolases"/>
</dbReference>
<keyword evidence="3" id="KW-0378">Hydrolase</keyword>
<evidence type="ECO:0000256" key="3">
    <source>
        <dbReference type="ARBA" id="ARBA00022801"/>
    </source>
</evidence>
<evidence type="ECO:0000259" key="5">
    <source>
        <dbReference type="Pfam" id="PF01979"/>
    </source>
</evidence>
<dbReference type="InterPro" id="IPR006680">
    <property type="entry name" value="Amidohydro-rel"/>
</dbReference>
<dbReference type="AlphaFoldDB" id="A0A0C2WIM0"/>